<gene>
    <name evidence="3" type="ORF">LAS9267_01354</name>
    <name evidence="4" type="ORF">QBD03_00505</name>
</gene>
<reference evidence="4" key="2">
    <citation type="submission" date="2023-04" db="EMBL/GenBank/DDBJ databases">
        <title>Novel strain of Lactilactobacillus sakei and use thereof.</title>
        <authorList>
            <person name="Kim S.Y."/>
        </authorList>
    </citation>
    <scope>NUCLEOTIDE SEQUENCE</scope>
    <source>
        <strain evidence="4">HUP1</strain>
    </source>
</reference>
<keyword evidence="1" id="KW-0547">Nucleotide-binding</keyword>
<dbReference type="SUPFAM" id="SSF56059">
    <property type="entry name" value="Glutathione synthetase ATP-binding domain-like"/>
    <property type="match status" value="1"/>
</dbReference>
<organism evidence="3 5">
    <name type="scientific">Latilactobacillus sakei</name>
    <name type="common">Lactobacillus sakei</name>
    <dbReference type="NCBI Taxonomy" id="1599"/>
    <lineage>
        <taxon>Bacteria</taxon>
        <taxon>Bacillati</taxon>
        <taxon>Bacillota</taxon>
        <taxon>Bacilli</taxon>
        <taxon>Lactobacillales</taxon>
        <taxon>Lactobacillaceae</taxon>
        <taxon>Latilactobacillus</taxon>
    </lineage>
</organism>
<dbReference type="PROSITE" id="PS50975">
    <property type="entry name" value="ATP_GRASP"/>
    <property type="match status" value="1"/>
</dbReference>
<dbReference type="Proteomes" id="UP000239650">
    <property type="component" value="Unassembled WGS sequence"/>
</dbReference>
<dbReference type="GeneID" id="57132908"/>
<dbReference type="EMBL" id="OKRC01000006">
    <property type="protein sequence ID" value="SPE21472.1"/>
    <property type="molecule type" value="Genomic_DNA"/>
</dbReference>
<keyword evidence="1" id="KW-0067">ATP-binding</keyword>
<dbReference type="Gene3D" id="3.30.470.20">
    <property type="entry name" value="ATP-grasp fold, B domain"/>
    <property type="match status" value="1"/>
</dbReference>
<evidence type="ECO:0000313" key="5">
    <source>
        <dbReference type="Proteomes" id="UP000239650"/>
    </source>
</evidence>
<dbReference type="Proteomes" id="UP001179858">
    <property type="component" value="Chromosome"/>
</dbReference>
<dbReference type="GO" id="GO:0046872">
    <property type="term" value="F:metal ion binding"/>
    <property type="evidence" value="ECO:0007669"/>
    <property type="project" value="InterPro"/>
</dbReference>
<evidence type="ECO:0000259" key="2">
    <source>
        <dbReference type="PROSITE" id="PS50975"/>
    </source>
</evidence>
<evidence type="ECO:0000313" key="3">
    <source>
        <dbReference type="EMBL" id="SPE21472.1"/>
    </source>
</evidence>
<dbReference type="InterPro" id="IPR011761">
    <property type="entry name" value="ATP-grasp"/>
</dbReference>
<accession>A0A223K4Q6</accession>
<dbReference type="GO" id="GO:0005524">
    <property type="term" value="F:ATP binding"/>
    <property type="evidence" value="ECO:0007669"/>
    <property type="project" value="UniProtKB-UniRule"/>
</dbReference>
<dbReference type="EC" id="6.3.1.12" evidence="3"/>
<dbReference type="GO" id="GO:0034025">
    <property type="term" value="F:D-aspartate ligase activity"/>
    <property type="evidence" value="ECO:0007669"/>
    <property type="project" value="UniProtKB-EC"/>
</dbReference>
<proteinExistence type="predicted"/>
<feature type="domain" description="ATP-grasp" evidence="2">
    <location>
        <begin position="127"/>
        <end position="327"/>
    </location>
</feature>
<evidence type="ECO:0000313" key="4">
    <source>
        <dbReference type="EMBL" id="WGI19260.1"/>
    </source>
</evidence>
<reference evidence="3 5" key="1">
    <citation type="submission" date="2018-02" db="EMBL/GenBank/DDBJ databases">
        <authorList>
            <person name="Rodrigo-Torres L."/>
            <person name="Arahal R. D."/>
            <person name="Lucena T."/>
        </authorList>
    </citation>
    <scope>NUCLEOTIDE SEQUENCE [LARGE SCALE GENOMIC DNA]</scope>
    <source>
        <strain evidence="3 5">CECT 9267</strain>
    </source>
</reference>
<evidence type="ECO:0000256" key="1">
    <source>
        <dbReference type="PROSITE-ProRule" id="PRU00409"/>
    </source>
</evidence>
<dbReference type="AlphaFoldDB" id="A0A223K4Q6"/>
<dbReference type="RefSeq" id="WP_016264380.1">
    <property type="nucleotide sequence ID" value="NZ_BJLN01000013.1"/>
</dbReference>
<keyword evidence="3" id="KW-0436">Ligase</keyword>
<sequence length="417" mass="48136">MPTIEANFTPVLLGSDFNVYGMARSFYELTGKPVQAYAGAELAPTRYTKIVDVDITPGFSEDPVFIEKMRDLILKYQTHTEPVILIGCGDGYAELIAKHKTELEAAFVCPYIDYDLLKRLNNKENFYQVCEEFDLPYPKTKTITQQMVLDGQVDQPFGYPVALKPANSVEWLDVHFEGRKKAFRIQSQAEFDMIIKKIYDNGYTSDLILQDFIPGDDSRMRVLNAYVDQNHQVKMMCLGHPLLEDPAPSAIGNYVAIMPEYNETIYKQIQTFLEAIKFTGYANFDMKYDERDQTYKLFEINLRQGRSSFFVTLNGYNLAQWVVKDYVTGELKDQATVYANKDNDQAALWLGVSKGVFEKYARDNEDKTKALALIKAGRYGTTFQYAKDNNPKRWVLTQWMLHNYRKNFARYFKENKG</sequence>
<protein>
    <submittedName>
        <fullName evidence="4">Carboxylate--amine ligase</fullName>
    </submittedName>
    <submittedName>
        <fullName evidence="3">D-aspartate ligase</fullName>
        <ecNumber evidence="3">6.3.1.12</ecNumber>
    </submittedName>
</protein>
<name>A0A223K4Q6_LATSK</name>
<dbReference type="EMBL" id="CP122959">
    <property type="protein sequence ID" value="WGI19260.1"/>
    <property type="molecule type" value="Genomic_DNA"/>
</dbReference>